<evidence type="ECO:0000313" key="1">
    <source>
        <dbReference type="EMBL" id="GFM37978.1"/>
    </source>
</evidence>
<organism evidence="1 2">
    <name type="scientific">Desulfovibrio psychrotolerans</name>
    <dbReference type="NCBI Taxonomy" id="415242"/>
    <lineage>
        <taxon>Bacteria</taxon>
        <taxon>Pseudomonadati</taxon>
        <taxon>Thermodesulfobacteriota</taxon>
        <taxon>Desulfovibrionia</taxon>
        <taxon>Desulfovibrionales</taxon>
        <taxon>Desulfovibrionaceae</taxon>
        <taxon>Desulfovibrio</taxon>
    </lineage>
</organism>
<dbReference type="Proteomes" id="UP000503820">
    <property type="component" value="Unassembled WGS sequence"/>
</dbReference>
<dbReference type="Gene3D" id="3.40.50.450">
    <property type="match status" value="1"/>
</dbReference>
<dbReference type="SUPFAM" id="SSF52309">
    <property type="entry name" value="N-(deoxy)ribosyltransferase-like"/>
    <property type="match status" value="1"/>
</dbReference>
<comment type="caution">
    <text evidence="1">The sequence shown here is derived from an EMBL/GenBank/DDBJ whole genome shotgun (WGS) entry which is preliminary data.</text>
</comment>
<name>A0A7J0BWA5_9BACT</name>
<dbReference type="EMBL" id="BLVP01000010">
    <property type="protein sequence ID" value="GFM37978.1"/>
    <property type="molecule type" value="Genomic_DNA"/>
</dbReference>
<gene>
    <name evidence="1" type="ORF">DSM19430T_26620</name>
</gene>
<reference evidence="1 2" key="1">
    <citation type="submission" date="2020-05" db="EMBL/GenBank/DDBJ databases">
        <title>Draft genome sequence of Desulfovibrio psychrotolerans JS1T.</title>
        <authorList>
            <person name="Ueno A."/>
            <person name="Tamazawa S."/>
            <person name="Tamamura S."/>
            <person name="Murakami T."/>
            <person name="Kiyama T."/>
            <person name="Inomata H."/>
            <person name="Amano Y."/>
            <person name="Miyakawa K."/>
            <person name="Tamaki H."/>
            <person name="Naganuma T."/>
            <person name="Kaneko K."/>
        </authorList>
    </citation>
    <scope>NUCLEOTIDE SEQUENCE [LARGE SCALE GENOMIC DNA]</scope>
    <source>
        <strain evidence="1 2">JS1</strain>
    </source>
</reference>
<proteinExistence type="predicted"/>
<accession>A0A7J0BWA5</accession>
<keyword evidence="2" id="KW-1185">Reference proteome</keyword>
<protein>
    <recommendedName>
        <fullName evidence="3">Nucleoside 2-deoxyribosyltransferase</fullName>
    </recommendedName>
</protein>
<evidence type="ECO:0000313" key="2">
    <source>
        <dbReference type="Proteomes" id="UP000503820"/>
    </source>
</evidence>
<sequence length="139" mass="15483">MKKVIYIAASWKHRLAVELLTERLEQLPIEVKSFVRNARTAEGAAALGGDTTQWIASDDGRRKFEYDVHAATTADAVIYLGPSGCDAWAEVGAAYASGVPVLGVWAKGEQSGLMRRMVTHWYTSLHDLIQHVVWMWSEH</sequence>
<dbReference type="AlphaFoldDB" id="A0A7J0BWA5"/>
<evidence type="ECO:0008006" key="3">
    <source>
        <dbReference type="Google" id="ProtNLM"/>
    </source>
</evidence>
<dbReference type="RefSeq" id="WP_174410590.1">
    <property type="nucleotide sequence ID" value="NZ_BLVP01000010.1"/>
</dbReference>